<reference evidence="1 2" key="1">
    <citation type="submission" date="2016-03" db="EMBL/GenBank/DDBJ databases">
        <title>Shallow-sea hydrothermal system.</title>
        <authorList>
            <person name="Tang K."/>
        </authorList>
    </citation>
    <scope>NUCLEOTIDE SEQUENCE [LARGE SCALE GENOMIC DNA]</scope>
    <source>
        <strain evidence="1 2">JLT9</strain>
    </source>
</reference>
<dbReference type="AlphaFoldDB" id="A0A1B1NBL0"/>
<dbReference type="EMBL" id="CP014989">
    <property type="protein sequence ID" value="ANS78828.1"/>
    <property type="molecule type" value="Genomic_DNA"/>
</dbReference>
<proteinExistence type="predicted"/>
<dbReference type="KEGG" id="serj:SGUI_1432"/>
<accession>A0A1B1NBL0</accession>
<dbReference type="Proteomes" id="UP000092482">
    <property type="component" value="Chromosome"/>
</dbReference>
<evidence type="ECO:0000313" key="1">
    <source>
        <dbReference type="EMBL" id="ANS78828.1"/>
    </source>
</evidence>
<organism evidence="1 2">
    <name type="scientific">Serinicoccus hydrothermalis</name>
    <dbReference type="NCBI Taxonomy" id="1758689"/>
    <lineage>
        <taxon>Bacteria</taxon>
        <taxon>Bacillati</taxon>
        <taxon>Actinomycetota</taxon>
        <taxon>Actinomycetes</taxon>
        <taxon>Micrococcales</taxon>
        <taxon>Ornithinimicrobiaceae</taxon>
        <taxon>Serinicoccus</taxon>
    </lineage>
</organism>
<evidence type="ECO:0008006" key="3">
    <source>
        <dbReference type="Google" id="ProtNLM"/>
    </source>
</evidence>
<dbReference type="STRING" id="1758689.SGUI_1432"/>
<protein>
    <recommendedName>
        <fullName evidence="3">Thioredoxin</fullName>
    </recommendedName>
</protein>
<evidence type="ECO:0000313" key="2">
    <source>
        <dbReference type="Proteomes" id="UP000092482"/>
    </source>
</evidence>
<sequence>MVRTQVEDVVVRDIDAERAGGEMGQAEHDRWTTEVPVLLVDEKVVARWRVEPAELRSALSRARRAGRRP</sequence>
<gene>
    <name evidence="1" type="ORF">SGUI_1432</name>
</gene>
<keyword evidence="2" id="KW-1185">Reference proteome</keyword>
<dbReference type="Gene3D" id="3.40.30.10">
    <property type="entry name" value="Glutaredoxin"/>
    <property type="match status" value="1"/>
</dbReference>
<name>A0A1B1NBL0_9MICO</name>